<dbReference type="InterPro" id="IPR042279">
    <property type="entry name" value="Pep_M60_3"/>
</dbReference>
<sequence length="548" mass="61417">MKLTHRCLLPLSLLLMASAGAHAADCANVPEWAAKTYAIKGTQVIKDNALFANKWWAEKHHIPGVAGWVGEPWQNLGQCTAQEAPWWQAYAEQEGFNDALRYIGTSLDALNQDAEQALADSQDARTPLYWLKRTMQMYPSDTPNVYRLPIFHAASWYNSLYGSMARGIFFYTRTLGNQGDSVTIKTGAIPAGSSCFAATSARFDNVDSIYSEKRKLDANKETTYTFAQTGVLALGCSHPQKQQNGELVRFEVSGGGDNNLHILGQNTQGDWEQQKAGASILGGVVLYDGKSNHFVPKKITDKTQEIINKSLGESLSIAALYEAVNGMDGTHEMFTASQGSLFLNYSKCCSAEYREGAVNVGFFADKTTRANAAHWGLWHELGHENEPQWEYNVFPEVQVNRYSVLACRLLSERNDFDYGPTCKLGADKEWDRDAVRKFLASEVRYDEFPKQQHDLALGFFTHLLHAYDESFFPRINQERLKQAFAAPGNTMQDKYKYVFGTPQKVIDFSVVVYSREAGQDLREYFTRWGLRFSDAAAKQVAAMHLPTP</sequence>
<dbReference type="InterPro" id="IPR036573">
    <property type="entry name" value="CBM_sf_5/12"/>
</dbReference>
<dbReference type="SMART" id="SM01276">
    <property type="entry name" value="M60-like"/>
    <property type="match status" value="1"/>
</dbReference>
<evidence type="ECO:0000259" key="2">
    <source>
        <dbReference type="PROSITE" id="PS51723"/>
    </source>
</evidence>
<evidence type="ECO:0000313" key="3">
    <source>
        <dbReference type="EMBL" id="SAY44416.1"/>
    </source>
</evidence>
<dbReference type="Gene3D" id="1.10.390.30">
    <property type="entry name" value="Peptidase M60, enhancin-like domain 3"/>
    <property type="match status" value="1"/>
</dbReference>
<dbReference type="InterPro" id="IPR031161">
    <property type="entry name" value="Peptidase_M60_dom"/>
</dbReference>
<accession>A0A1C3HH78</accession>
<keyword evidence="1" id="KW-0732">Signal</keyword>
<dbReference type="GO" id="GO:0005975">
    <property type="term" value="P:carbohydrate metabolic process"/>
    <property type="evidence" value="ECO:0007669"/>
    <property type="project" value="InterPro"/>
</dbReference>
<dbReference type="GO" id="GO:0030246">
    <property type="term" value="F:carbohydrate binding"/>
    <property type="evidence" value="ECO:0007669"/>
    <property type="project" value="InterPro"/>
</dbReference>
<evidence type="ECO:0000256" key="1">
    <source>
        <dbReference type="SAM" id="SignalP"/>
    </source>
</evidence>
<reference evidence="3" key="1">
    <citation type="submission" date="2016-05" db="EMBL/GenBank/DDBJ databases">
        <authorList>
            <person name="Cock P.J.A."/>
            <person name="Cock P.J.A."/>
        </authorList>
    </citation>
    <scope>NUCLEOTIDE SEQUENCE</scope>
    <source>
        <strain evidence="3">PWN146_assembly</strain>
    </source>
</reference>
<organism evidence="3">
    <name type="scientific">Serratia marcescens</name>
    <dbReference type="NCBI Taxonomy" id="615"/>
    <lineage>
        <taxon>Bacteria</taxon>
        <taxon>Pseudomonadati</taxon>
        <taxon>Pseudomonadota</taxon>
        <taxon>Gammaproteobacteria</taxon>
        <taxon>Enterobacterales</taxon>
        <taxon>Yersiniaceae</taxon>
        <taxon>Serratia</taxon>
    </lineage>
</organism>
<dbReference type="EMBL" id="LT575490">
    <property type="protein sequence ID" value="SAY44416.1"/>
    <property type="molecule type" value="Genomic_DNA"/>
</dbReference>
<dbReference type="PROSITE" id="PS51723">
    <property type="entry name" value="PEPTIDASE_M60"/>
    <property type="match status" value="1"/>
</dbReference>
<protein>
    <recommendedName>
        <fullName evidence="2">Peptidase M60 domain-containing protein</fullName>
    </recommendedName>
</protein>
<gene>
    <name evidence="3" type="ORF">PWN146_03126</name>
</gene>
<name>A0A1C3HH78_SERMA</name>
<feature type="domain" description="Peptidase M60" evidence="2">
    <location>
        <begin position="167"/>
        <end position="468"/>
    </location>
</feature>
<dbReference type="Pfam" id="PF13402">
    <property type="entry name" value="Peptidase_M60"/>
    <property type="match status" value="1"/>
</dbReference>
<dbReference type="AlphaFoldDB" id="A0A1C3HH78"/>
<feature type="signal peptide" evidence="1">
    <location>
        <begin position="1"/>
        <end position="23"/>
    </location>
</feature>
<dbReference type="GO" id="GO:0005576">
    <property type="term" value="C:extracellular region"/>
    <property type="evidence" value="ECO:0007669"/>
    <property type="project" value="InterPro"/>
</dbReference>
<dbReference type="GO" id="GO:0004553">
    <property type="term" value="F:hydrolase activity, hydrolyzing O-glycosyl compounds"/>
    <property type="evidence" value="ECO:0007669"/>
    <property type="project" value="InterPro"/>
</dbReference>
<dbReference type="Gene3D" id="2.10.10.20">
    <property type="entry name" value="Carbohydrate-binding module superfamily 5/12"/>
    <property type="match status" value="1"/>
</dbReference>
<feature type="chain" id="PRO_5008675200" description="Peptidase M60 domain-containing protein" evidence="1">
    <location>
        <begin position="24"/>
        <end position="548"/>
    </location>
</feature>
<proteinExistence type="predicted"/>
<dbReference type="SUPFAM" id="SSF51055">
    <property type="entry name" value="Carbohydrate binding domain"/>
    <property type="match status" value="1"/>
</dbReference>